<feature type="signal peptide" evidence="1">
    <location>
        <begin position="1"/>
        <end position="24"/>
    </location>
</feature>
<proteinExistence type="predicted"/>
<dbReference type="AlphaFoldDB" id="A0A9X2HUK4"/>
<evidence type="ECO:0000313" key="2">
    <source>
        <dbReference type="EMBL" id="MCP8898495.1"/>
    </source>
</evidence>
<dbReference type="PIRSF" id="PIRSF014995">
    <property type="entry name" value="UCP014995"/>
    <property type="match status" value="1"/>
</dbReference>
<dbReference type="EMBL" id="JAMFTH010000001">
    <property type="protein sequence ID" value="MCP8898495.1"/>
    <property type="molecule type" value="Genomic_DNA"/>
</dbReference>
<reference evidence="2" key="2">
    <citation type="submission" date="2023-01" db="EMBL/GenBank/DDBJ databases">
        <title>Gilvimarinus xylanilyticus HB14 isolated from Caulerpa lentillifera aquaculture base in Hainan, China.</title>
        <authorList>
            <person name="Zhang Y.-J."/>
        </authorList>
    </citation>
    <scope>NUCLEOTIDE SEQUENCE</scope>
    <source>
        <strain evidence="2">HB14</strain>
    </source>
</reference>
<keyword evidence="1" id="KW-0732">Signal</keyword>
<gene>
    <name evidence="2" type="ORF">M6D89_04195</name>
</gene>
<accession>A0A9X2HUK4</accession>
<evidence type="ECO:0000256" key="1">
    <source>
        <dbReference type="SAM" id="SignalP"/>
    </source>
</evidence>
<reference evidence="2" key="1">
    <citation type="submission" date="2022-05" db="EMBL/GenBank/DDBJ databases">
        <authorList>
            <person name="Sun H.-N."/>
        </authorList>
    </citation>
    <scope>NUCLEOTIDE SEQUENCE</scope>
    <source>
        <strain evidence="2">HB14</strain>
    </source>
</reference>
<comment type="caution">
    <text evidence="2">The sequence shown here is derived from an EMBL/GenBank/DDBJ whole genome shotgun (WGS) entry which is preliminary data.</text>
</comment>
<dbReference type="InterPro" id="IPR014469">
    <property type="entry name" value="DUF2271"/>
</dbReference>
<organism evidence="2 3">
    <name type="scientific">Gilvimarinus xylanilyticus</name>
    <dbReference type="NCBI Taxonomy" id="2944139"/>
    <lineage>
        <taxon>Bacteria</taxon>
        <taxon>Pseudomonadati</taxon>
        <taxon>Pseudomonadota</taxon>
        <taxon>Gammaproteobacteria</taxon>
        <taxon>Cellvibrionales</taxon>
        <taxon>Cellvibrionaceae</taxon>
        <taxon>Gilvimarinus</taxon>
    </lineage>
</organism>
<protein>
    <submittedName>
        <fullName evidence="2">DUF2271 domain-containing protein</fullName>
    </submittedName>
</protein>
<keyword evidence="3" id="KW-1185">Reference proteome</keyword>
<dbReference type="Proteomes" id="UP001139319">
    <property type="component" value="Unassembled WGS sequence"/>
</dbReference>
<dbReference type="Pfam" id="PF10029">
    <property type="entry name" value="DUF2271"/>
    <property type="match status" value="1"/>
</dbReference>
<sequence>MKSLKHVLPLALLTGSFSAGQSLAADMQLSVAIPEMNVAEYHRPYVAVWAMNKDDKAVTNGAVWYQIDDDGEGEKWLKDMRLWWRRSGRSLEVPIDGVTGATRKPGEYEVSLTHVAQQLTPGDYVLYVEAAREVGGRELLSVDFSWPSDETQTLSAQGDSELGAITLTITP</sequence>
<dbReference type="RefSeq" id="WP_253966771.1">
    <property type="nucleotide sequence ID" value="NZ_JAMFTH010000001.1"/>
</dbReference>
<feature type="chain" id="PRO_5040959868" evidence="1">
    <location>
        <begin position="25"/>
        <end position="171"/>
    </location>
</feature>
<evidence type="ECO:0000313" key="3">
    <source>
        <dbReference type="Proteomes" id="UP001139319"/>
    </source>
</evidence>
<name>A0A9X2HUK4_9GAMM</name>